<dbReference type="InterPro" id="IPR016940">
    <property type="entry name" value="ComGC"/>
</dbReference>
<reference evidence="12" key="1">
    <citation type="submission" date="2017-02" db="EMBL/GenBank/DDBJ databases">
        <authorList>
            <person name="Varghese N."/>
            <person name="Submissions S."/>
        </authorList>
    </citation>
    <scope>NUCLEOTIDE SEQUENCE [LARGE SCALE GENOMIC DNA]</scope>
    <source>
        <strain evidence="12">DSM 15739</strain>
    </source>
</reference>
<evidence type="ECO:0000313" key="11">
    <source>
        <dbReference type="EMBL" id="SJZ54321.1"/>
    </source>
</evidence>
<name>A0A1T4LI73_9LACT</name>
<dbReference type="Proteomes" id="UP000189941">
    <property type="component" value="Unassembled WGS sequence"/>
</dbReference>
<dbReference type="STRING" id="1121925.SAMN02746011_01084"/>
<keyword evidence="4" id="KW-0488">Methylation</keyword>
<evidence type="ECO:0000256" key="9">
    <source>
        <dbReference type="ARBA" id="ARBA00043982"/>
    </source>
</evidence>
<comment type="subcellular location">
    <subcellularLocation>
        <location evidence="1">Cell membrane</location>
        <topology evidence="1">Single-pass membrane protein</topology>
    </subcellularLocation>
    <subcellularLocation>
        <location evidence="2">Cell surface</location>
    </subcellularLocation>
</comment>
<evidence type="ECO:0000256" key="5">
    <source>
        <dbReference type="ARBA" id="ARBA00022692"/>
    </source>
</evidence>
<evidence type="ECO:0000256" key="8">
    <source>
        <dbReference type="ARBA" id="ARBA00023287"/>
    </source>
</evidence>
<evidence type="ECO:0000256" key="10">
    <source>
        <dbReference type="SAM" id="Phobius"/>
    </source>
</evidence>
<keyword evidence="3" id="KW-1003">Cell membrane</keyword>
<proteinExistence type="inferred from homology"/>
<keyword evidence="8" id="KW-0178">Competence</keyword>
<dbReference type="GO" id="GO:0030420">
    <property type="term" value="P:establishment of competence for transformation"/>
    <property type="evidence" value="ECO:0007669"/>
    <property type="project" value="UniProtKB-KW"/>
</dbReference>
<dbReference type="GO" id="GO:0005886">
    <property type="term" value="C:plasma membrane"/>
    <property type="evidence" value="ECO:0007669"/>
    <property type="project" value="UniProtKB-SubCell"/>
</dbReference>
<protein>
    <submittedName>
        <fullName evidence="11">Competence protein ComGC</fullName>
    </submittedName>
</protein>
<dbReference type="NCBIfam" id="TIGR02532">
    <property type="entry name" value="IV_pilin_GFxxxE"/>
    <property type="match status" value="1"/>
</dbReference>
<evidence type="ECO:0000256" key="2">
    <source>
        <dbReference type="ARBA" id="ARBA00004241"/>
    </source>
</evidence>
<keyword evidence="6 10" id="KW-1133">Transmembrane helix</keyword>
<feature type="transmembrane region" description="Helical" evidence="10">
    <location>
        <begin position="21"/>
        <end position="39"/>
    </location>
</feature>
<evidence type="ECO:0000313" key="12">
    <source>
        <dbReference type="Proteomes" id="UP000189941"/>
    </source>
</evidence>
<comment type="similarity">
    <text evidence="9">Belongs to the ComGC family.</text>
</comment>
<keyword evidence="5 10" id="KW-0812">Transmembrane</keyword>
<dbReference type="InterPro" id="IPR012902">
    <property type="entry name" value="N_methyl_site"/>
</dbReference>
<dbReference type="Pfam" id="PF07963">
    <property type="entry name" value="N_methyl"/>
    <property type="match status" value="1"/>
</dbReference>
<sequence length="114" mass="12627">MKRKIIKHFSNRKGFTLLEMLIVLIIVGLLMAIIIPNVSGQKERIETQATENIAEIVETQVNTYQLVEKSDDATLTLLVSEGYLTQKQADEAERLLGLSPDTVITVPISSDSGQ</sequence>
<dbReference type="AlphaFoldDB" id="A0A1T4LI73"/>
<evidence type="ECO:0000256" key="7">
    <source>
        <dbReference type="ARBA" id="ARBA00023136"/>
    </source>
</evidence>
<dbReference type="OrthoDB" id="2139757at2"/>
<evidence type="ECO:0000256" key="4">
    <source>
        <dbReference type="ARBA" id="ARBA00022481"/>
    </source>
</evidence>
<accession>A0A1T4LI73</accession>
<gene>
    <name evidence="11" type="ORF">SAMN02746011_01084</name>
</gene>
<dbReference type="SUPFAM" id="SSF54523">
    <property type="entry name" value="Pili subunits"/>
    <property type="match status" value="1"/>
</dbReference>
<evidence type="ECO:0000256" key="6">
    <source>
        <dbReference type="ARBA" id="ARBA00022989"/>
    </source>
</evidence>
<dbReference type="NCBIfam" id="NF040999">
    <property type="entry name" value="pilin_ComGC"/>
    <property type="match status" value="1"/>
</dbReference>
<dbReference type="GO" id="GO:0009986">
    <property type="term" value="C:cell surface"/>
    <property type="evidence" value="ECO:0007669"/>
    <property type="project" value="UniProtKB-SubCell"/>
</dbReference>
<dbReference type="Gene3D" id="3.30.700.10">
    <property type="entry name" value="Glycoprotein, Type 4 Pilin"/>
    <property type="match status" value="1"/>
</dbReference>
<dbReference type="RefSeq" id="WP_078755843.1">
    <property type="nucleotide sequence ID" value="NZ_FUWO01000008.1"/>
</dbReference>
<evidence type="ECO:0000256" key="3">
    <source>
        <dbReference type="ARBA" id="ARBA00022475"/>
    </source>
</evidence>
<dbReference type="InterPro" id="IPR045584">
    <property type="entry name" value="Pilin-like"/>
</dbReference>
<evidence type="ECO:0000256" key="1">
    <source>
        <dbReference type="ARBA" id="ARBA00004162"/>
    </source>
</evidence>
<keyword evidence="7 10" id="KW-0472">Membrane</keyword>
<organism evidence="11 12">
    <name type="scientific">Globicatella sulfidifaciens DSM 15739</name>
    <dbReference type="NCBI Taxonomy" id="1121925"/>
    <lineage>
        <taxon>Bacteria</taxon>
        <taxon>Bacillati</taxon>
        <taxon>Bacillota</taxon>
        <taxon>Bacilli</taxon>
        <taxon>Lactobacillales</taxon>
        <taxon>Aerococcaceae</taxon>
        <taxon>Globicatella</taxon>
    </lineage>
</organism>
<dbReference type="EMBL" id="FUWO01000008">
    <property type="protein sequence ID" value="SJZ54321.1"/>
    <property type="molecule type" value="Genomic_DNA"/>
</dbReference>
<keyword evidence="12" id="KW-1185">Reference proteome</keyword>
<dbReference type="PROSITE" id="PS00409">
    <property type="entry name" value="PROKAR_NTER_METHYL"/>
    <property type="match status" value="1"/>
</dbReference>